<dbReference type="SUPFAM" id="SSF48350">
    <property type="entry name" value="GTPase activation domain, GAP"/>
    <property type="match status" value="1"/>
</dbReference>
<dbReference type="InterPro" id="IPR050729">
    <property type="entry name" value="Rho-GAP"/>
</dbReference>
<evidence type="ECO:0000256" key="1">
    <source>
        <dbReference type="ARBA" id="ARBA00022468"/>
    </source>
</evidence>
<dbReference type="OrthoDB" id="437889at2759"/>
<feature type="compositionally biased region" description="Pro residues" evidence="3">
    <location>
        <begin position="416"/>
        <end position="432"/>
    </location>
</feature>
<feature type="compositionally biased region" description="Polar residues" evidence="3">
    <location>
        <begin position="1"/>
        <end position="16"/>
    </location>
</feature>
<dbReference type="SMART" id="SM00055">
    <property type="entry name" value="FCH"/>
    <property type="match status" value="1"/>
</dbReference>
<gene>
    <name evidence="6" type="ORF">VSDG_05678</name>
</gene>
<evidence type="ECO:0000313" key="6">
    <source>
        <dbReference type="EMBL" id="ROV94166.1"/>
    </source>
</evidence>
<dbReference type="SMART" id="SM00324">
    <property type="entry name" value="RhoGAP"/>
    <property type="match status" value="1"/>
</dbReference>
<dbReference type="InterPro" id="IPR031160">
    <property type="entry name" value="F_BAR_dom"/>
</dbReference>
<dbReference type="SUPFAM" id="SSF103657">
    <property type="entry name" value="BAR/IMD domain-like"/>
    <property type="match status" value="1"/>
</dbReference>
<feature type="domain" description="Rho-GAP" evidence="4">
    <location>
        <begin position="581"/>
        <end position="773"/>
    </location>
</feature>
<dbReference type="PROSITE" id="PS51741">
    <property type="entry name" value="F_BAR"/>
    <property type="match status" value="1"/>
</dbReference>
<keyword evidence="1" id="KW-0343">GTPase activation</keyword>
<dbReference type="Gene3D" id="1.10.555.10">
    <property type="entry name" value="Rho GTPase activation protein"/>
    <property type="match status" value="1"/>
</dbReference>
<dbReference type="PANTHER" id="PTHR23176:SF136">
    <property type="entry name" value="RHO GTPASE ACTIVATOR (RGD1)"/>
    <property type="match status" value="1"/>
</dbReference>
<comment type="caution">
    <text evidence="6">The sequence shown here is derived from an EMBL/GenBank/DDBJ whole genome shotgun (WGS) entry which is preliminary data.</text>
</comment>
<evidence type="ECO:0000259" key="5">
    <source>
        <dbReference type="PROSITE" id="PS51741"/>
    </source>
</evidence>
<proteinExistence type="predicted"/>
<protein>
    <recommendedName>
        <fullName evidence="8">Rho-GAP domain-containing protein</fullName>
    </recommendedName>
</protein>
<dbReference type="GO" id="GO:0007165">
    <property type="term" value="P:signal transduction"/>
    <property type="evidence" value="ECO:0007669"/>
    <property type="project" value="InterPro"/>
</dbReference>
<feature type="region of interest" description="Disordered" evidence="3">
    <location>
        <begin position="1"/>
        <end position="70"/>
    </location>
</feature>
<dbReference type="AlphaFoldDB" id="A0A423VSU9"/>
<evidence type="ECO:0000256" key="3">
    <source>
        <dbReference type="SAM" id="MobiDB-lite"/>
    </source>
</evidence>
<keyword evidence="7" id="KW-1185">Reference proteome</keyword>
<dbReference type="FunFam" id="1.10.555.10:FF:000041">
    <property type="entry name" value="Rho GTPase activator (Rgd1)"/>
    <property type="match status" value="1"/>
</dbReference>
<sequence>MADANTSTDHLPQTLNTRERADSTMSLGAGITLSDNDGTYPNGAGSLASPTGPSGATAGVPTAMQSGGEKQVQDVLSSEIGVATMLNRLKQSIASAKEFANFLKKRAAIEEDIATGLRRLAKNTSDNMRRSDHLGGSFARAFEGMMGTHERIAENGSQYATSLLQMAEDLSELAFIAEKQRKSWKQNGLAAEQRVTDVDAQMRKSQSKYYSLAEEYDRVRTGDSSKGGKMFGFKGPKSAAQHEEELLRKVQAADQDYQSKVQTLQQERNQLILTTRPEAIRSLQDIVMECDSGLVLQMQKFASFNEKLLLSNGLSVSPMQNGKGTIPLSMSLREIVSQVDTQKDLSDYLCANHNRVPPNKGEPKYERHPVLGGSSSGPTSSSGPPPQSQPARTQHSSQGLGQPVGHSRQDSSSMPTSPPSQPPQSQQQPPPSQDSEWQGSRMSMMPPPQKPSSSNQQHERSFSSASMLNNSGPTATQQYNSNRNSLSPGLLLQGGPNSRYNGNTAPVASQGPPQLGALSFQEPTQPTLPAPFPIEAPAPVPQQYQPPQGPMGPVQGLSQGMGQGQAPSPTRALGSRPVFGISLMKLYERDGLAVPMVVYQCIQAVDLFGLAVEGIYRLSGSLPSVNKLKSMFDTDTESPQLDFRNPENFFHDVNSVAGLLKQFFRDLPNPLLTREHYTEFIEAAKHEDDTVRRDSLHAIINSLPDPNYATLRAVSLHLHRVMENSATNRMTSQNLAIVFGPTLMGGSTHGNISDAGFQCKVVDTILQNTYQIFDDD</sequence>
<evidence type="ECO:0000313" key="7">
    <source>
        <dbReference type="Proteomes" id="UP000284375"/>
    </source>
</evidence>
<feature type="compositionally biased region" description="Low complexity" evidence="3">
    <location>
        <begin position="372"/>
        <end position="382"/>
    </location>
</feature>
<dbReference type="InterPro" id="IPR001060">
    <property type="entry name" value="FCH_dom"/>
</dbReference>
<dbReference type="PANTHER" id="PTHR23176">
    <property type="entry name" value="RHO/RAC/CDC GTPASE-ACTIVATING PROTEIN"/>
    <property type="match status" value="1"/>
</dbReference>
<dbReference type="InterPro" id="IPR008936">
    <property type="entry name" value="Rho_GTPase_activation_prot"/>
</dbReference>
<evidence type="ECO:0008006" key="8">
    <source>
        <dbReference type="Google" id="ProtNLM"/>
    </source>
</evidence>
<dbReference type="GO" id="GO:0005096">
    <property type="term" value="F:GTPase activator activity"/>
    <property type="evidence" value="ECO:0007669"/>
    <property type="project" value="UniProtKB-KW"/>
</dbReference>
<name>A0A423VSU9_CYTCH</name>
<feature type="domain" description="F-BAR" evidence="5">
    <location>
        <begin position="70"/>
        <end position="340"/>
    </location>
</feature>
<dbReference type="CDD" id="cd07652">
    <property type="entry name" value="F-BAR_Rgd1"/>
    <property type="match status" value="1"/>
</dbReference>
<feature type="compositionally biased region" description="Polar residues" evidence="3">
    <location>
        <begin position="462"/>
        <end position="483"/>
    </location>
</feature>
<dbReference type="InterPro" id="IPR027267">
    <property type="entry name" value="AH/BAR_dom_sf"/>
</dbReference>
<dbReference type="FunFam" id="1.20.1270.60:FF:000063">
    <property type="entry name" value="Rho GTPase activator"/>
    <property type="match status" value="1"/>
</dbReference>
<feature type="region of interest" description="Disordered" evidence="3">
    <location>
        <begin position="351"/>
        <end position="526"/>
    </location>
</feature>
<dbReference type="Gene3D" id="1.20.1270.60">
    <property type="entry name" value="Arfaptin homology (AH) domain/BAR domain"/>
    <property type="match status" value="1"/>
</dbReference>
<dbReference type="STRING" id="252740.A0A423VSU9"/>
<feature type="compositionally biased region" description="Polar residues" evidence="3">
    <location>
        <begin position="391"/>
        <end position="400"/>
    </location>
</feature>
<accession>A0A423VSU9</accession>
<feature type="compositionally biased region" description="Low complexity" evidence="3">
    <location>
        <begin position="484"/>
        <end position="498"/>
    </location>
</feature>
<dbReference type="Pfam" id="PF00611">
    <property type="entry name" value="FCH"/>
    <property type="match status" value="1"/>
</dbReference>
<dbReference type="GO" id="GO:0005938">
    <property type="term" value="C:cell cortex"/>
    <property type="evidence" value="ECO:0007669"/>
    <property type="project" value="UniProtKB-ARBA"/>
</dbReference>
<dbReference type="Pfam" id="PF00620">
    <property type="entry name" value="RhoGAP"/>
    <property type="match status" value="1"/>
</dbReference>
<organism evidence="6 7">
    <name type="scientific">Cytospora chrysosperma</name>
    <name type="common">Cytospora canker fungus</name>
    <name type="synonym">Sphaeria chrysosperma</name>
    <dbReference type="NCBI Taxonomy" id="252740"/>
    <lineage>
        <taxon>Eukaryota</taxon>
        <taxon>Fungi</taxon>
        <taxon>Dikarya</taxon>
        <taxon>Ascomycota</taxon>
        <taxon>Pezizomycotina</taxon>
        <taxon>Sordariomycetes</taxon>
        <taxon>Sordariomycetidae</taxon>
        <taxon>Diaporthales</taxon>
        <taxon>Cytosporaceae</taxon>
        <taxon>Cytospora</taxon>
    </lineage>
</organism>
<reference evidence="6 7" key="1">
    <citation type="submission" date="2015-09" db="EMBL/GenBank/DDBJ databases">
        <title>Host preference determinants of Valsa canker pathogens revealed by comparative genomics.</title>
        <authorList>
            <person name="Yin Z."/>
            <person name="Huang L."/>
        </authorList>
    </citation>
    <scope>NUCLEOTIDE SEQUENCE [LARGE SCALE GENOMIC DNA]</scope>
    <source>
        <strain evidence="6 7">YSFL</strain>
    </source>
</reference>
<keyword evidence="2" id="KW-0175">Coiled coil</keyword>
<dbReference type="Proteomes" id="UP000284375">
    <property type="component" value="Unassembled WGS sequence"/>
</dbReference>
<evidence type="ECO:0000256" key="2">
    <source>
        <dbReference type="PROSITE-ProRule" id="PRU01077"/>
    </source>
</evidence>
<dbReference type="EMBL" id="LJZO01000029">
    <property type="protein sequence ID" value="ROV94166.1"/>
    <property type="molecule type" value="Genomic_DNA"/>
</dbReference>
<dbReference type="InterPro" id="IPR000198">
    <property type="entry name" value="RhoGAP_dom"/>
</dbReference>
<dbReference type="PROSITE" id="PS50238">
    <property type="entry name" value="RHOGAP"/>
    <property type="match status" value="1"/>
</dbReference>
<evidence type="ECO:0000259" key="4">
    <source>
        <dbReference type="PROSITE" id="PS50238"/>
    </source>
</evidence>